<evidence type="ECO:0000313" key="9">
    <source>
        <dbReference type="EMBL" id="APD75842.1"/>
    </source>
</evidence>
<keyword evidence="7" id="KW-0520">NAD</keyword>
<evidence type="ECO:0000256" key="3">
    <source>
        <dbReference type="ARBA" id="ARBA00009025"/>
    </source>
</evidence>
<keyword evidence="7" id="KW-0679">Respiratory chain</keyword>
<feature type="transmembrane region" description="Helical" evidence="7">
    <location>
        <begin position="242"/>
        <end position="258"/>
    </location>
</feature>
<dbReference type="GeneID" id="30510720"/>
<feature type="transmembrane region" description="Helical" evidence="7">
    <location>
        <begin position="33"/>
        <end position="52"/>
    </location>
</feature>
<dbReference type="GO" id="GO:0048039">
    <property type="term" value="F:ubiquinone binding"/>
    <property type="evidence" value="ECO:0007669"/>
    <property type="project" value="TreeGrafter"/>
</dbReference>
<dbReference type="GO" id="GO:0003954">
    <property type="term" value="F:NADH dehydrogenase activity"/>
    <property type="evidence" value="ECO:0007669"/>
    <property type="project" value="TreeGrafter"/>
</dbReference>
<comment type="function">
    <text evidence="7">Core subunit of the mitochondrial membrane respiratory chain NADH dehydrogenase (Complex I) which catalyzes electron transfer from NADH through the respiratory chain, using ubiquinone as an electron acceptor. Essential for the catalytic activity and assembly of complex I.</text>
</comment>
<dbReference type="PRINTS" id="PR01437">
    <property type="entry name" value="NUOXDRDTASE4"/>
</dbReference>
<dbReference type="GO" id="GO:0042773">
    <property type="term" value="P:ATP synthesis coupled electron transport"/>
    <property type="evidence" value="ECO:0007669"/>
    <property type="project" value="InterPro"/>
</dbReference>
<evidence type="ECO:0000256" key="7">
    <source>
        <dbReference type="RuleBase" id="RU003297"/>
    </source>
</evidence>
<comment type="similarity">
    <text evidence="3 7">Belongs to the complex I subunit 4 family.</text>
</comment>
<dbReference type="PANTHER" id="PTHR43507:SF1">
    <property type="entry name" value="NADH-UBIQUINONE OXIDOREDUCTASE CHAIN 4"/>
    <property type="match status" value="1"/>
</dbReference>
<dbReference type="InterPro" id="IPR001750">
    <property type="entry name" value="ND/Mrp_TM"/>
</dbReference>
<feature type="transmembrane region" description="Helical" evidence="7">
    <location>
        <begin position="301"/>
        <end position="322"/>
    </location>
</feature>
<dbReference type="InterPro" id="IPR003918">
    <property type="entry name" value="NADH_UbQ_OxRdtase"/>
</dbReference>
<dbReference type="RefSeq" id="YP_009326081.1">
    <property type="nucleotide sequence ID" value="NC_032029.1"/>
</dbReference>
<keyword evidence="7" id="KW-0249">Electron transport</keyword>
<dbReference type="InterPro" id="IPR010227">
    <property type="entry name" value="NADH_Q_OxRdtase_chainM/4"/>
</dbReference>
<dbReference type="GO" id="GO:0015990">
    <property type="term" value="P:electron transport coupled proton transport"/>
    <property type="evidence" value="ECO:0007669"/>
    <property type="project" value="TreeGrafter"/>
</dbReference>
<dbReference type="GO" id="GO:0031966">
    <property type="term" value="C:mitochondrial membrane"/>
    <property type="evidence" value="ECO:0007669"/>
    <property type="project" value="UniProtKB-SubCell"/>
</dbReference>
<feature type="transmembrane region" description="Helical" evidence="7">
    <location>
        <begin position="270"/>
        <end position="289"/>
    </location>
</feature>
<keyword evidence="5 7" id="KW-1133">Transmembrane helix</keyword>
<dbReference type="NCBIfam" id="TIGR01972">
    <property type="entry name" value="NDH_I_M"/>
    <property type="match status" value="1"/>
</dbReference>
<reference evidence="9" key="1">
    <citation type="submission" date="2016-10" db="EMBL/GenBank/DDBJ databases">
        <title>Complete mitochondrial genome of the freshwater diatom Asterionella formosa.</title>
        <authorList>
            <person name="Villain A."/>
            <person name="Kojadinovic M."/>
            <person name="Puppo C."/>
            <person name="Prioretti L."/>
            <person name="Hubert P."/>
            <person name="Zhang Y."/>
            <person name="Gregori G."/>
            <person name="Roulet A."/>
            <person name="Roques C."/>
            <person name="Claverie J.-M."/>
            <person name="Gontero B."/>
            <person name="Blanc G."/>
        </authorList>
    </citation>
    <scope>NUCLEOTIDE SEQUENCE</scope>
    <source>
        <strain evidence="9">BGM1</strain>
    </source>
</reference>
<evidence type="ECO:0000259" key="8">
    <source>
        <dbReference type="Pfam" id="PF00361"/>
    </source>
</evidence>
<name>A0A1J0RDN4_9STRA</name>
<evidence type="ECO:0000256" key="2">
    <source>
        <dbReference type="ARBA" id="ARBA00004141"/>
    </source>
</evidence>
<feature type="transmembrane region" description="Helical" evidence="7">
    <location>
        <begin position="448"/>
        <end position="471"/>
    </location>
</feature>
<proteinExistence type="inferred from homology"/>
<dbReference type="PANTHER" id="PTHR43507">
    <property type="entry name" value="NADH-UBIQUINONE OXIDOREDUCTASE CHAIN 4"/>
    <property type="match status" value="1"/>
</dbReference>
<keyword evidence="7" id="KW-0813">Transport</keyword>
<geneLocation type="mitochondrion" evidence="9"/>
<feature type="transmembrane region" description="Helical" evidence="7">
    <location>
        <begin position="109"/>
        <end position="127"/>
    </location>
</feature>
<feature type="transmembrane region" description="Helical" evidence="7">
    <location>
        <begin position="166"/>
        <end position="188"/>
    </location>
</feature>
<sequence length="487" mass="55428">MIFLNNLLFCLFSIPLLGSFFLVVVSLKYSKQIGLSITCITFLFSLLLLLFFDKSLGTFQFGTSQIWFLGYTLIFSLGIDGISLFFVLLTTLLIPICLLISWNNITHFLKTYLVLFLILEAMLIGVFCILDLLLFYIFFESVLIPMFLIIGVWGSRERKMRAAFLFFLYTLFGSVSMLISILYIYYQVGTTDYRVLLTFSFSFLEQKFLWFSFFLSFGTKVPMVPVHLWLPEAHVEAPTSGSVILAGVLLKLGTYGFLRFSLPLFPEACFYFSPFVYCLAGVSVVYTSFTAIRQTDFKRIIAYTSIAHMNIVVLGIFSFNVIGIEGAILQSLSHGFVASGLFMIIGVVYDRYHTRMVRYYGGLNHVMPIYVVIFLFFTMANIGLPGTSSFIGEFLILTGSFQSNTCITLIGSTSMVIGGCYSLWLFNRVSYGNLKTQYFISFLDINKLEFLSFLPLIIGICLMGFIPFIFLNYLHMSVNNLIELIYF</sequence>
<feature type="transmembrane region" description="Helical" evidence="7">
    <location>
        <begin position="208"/>
        <end position="230"/>
    </location>
</feature>
<evidence type="ECO:0000256" key="6">
    <source>
        <dbReference type="ARBA" id="ARBA00023136"/>
    </source>
</evidence>
<comment type="subcellular location">
    <subcellularLocation>
        <location evidence="2">Membrane</location>
        <topology evidence="2">Multi-pass membrane protein</topology>
    </subcellularLocation>
    <subcellularLocation>
        <location evidence="7">Mitochondrion membrane</location>
        <topology evidence="7">Multi-pass membrane protein</topology>
    </subcellularLocation>
</comment>
<accession>A0A1J0RDN4</accession>
<gene>
    <name evidence="9" type="primary">nad4</name>
    <name evidence="9" type="ORF">BGL49_044</name>
</gene>
<evidence type="ECO:0000256" key="5">
    <source>
        <dbReference type="ARBA" id="ARBA00022989"/>
    </source>
</evidence>
<keyword evidence="6 7" id="KW-0472">Membrane</keyword>
<comment type="function">
    <text evidence="1">Core subunit of the mitochondrial membrane respiratory chain NADH dehydrogenase (Complex I) that is believed to belong to the minimal assembly required for catalysis. Complex I functions in the transfer of electrons from NADH to the respiratory chain. The immediate electron acceptor for the enzyme is believed to be ubiquinone.</text>
</comment>
<comment type="catalytic activity">
    <reaction evidence="7">
        <text>a ubiquinone + NADH + 5 H(+)(in) = a ubiquinol + NAD(+) + 4 H(+)(out)</text>
        <dbReference type="Rhea" id="RHEA:29091"/>
        <dbReference type="Rhea" id="RHEA-COMP:9565"/>
        <dbReference type="Rhea" id="RHEA-COMP:9566"/>
        <dbReference type="ChEBI" id="CHEBI:15378"/>
        <dbReference type="ChEBI" id="CHEBI:16389"/>
        <dbReference type="ChEBI" id="CHEBI:17976"/>
        <dbReference type="ChEBI" id="CHEBI:57540"/>
        <dbReference type="ChEBI" id="CHEBI:57945"/>
        <dbReference type="EC" id="7.1.1.2"/>
    </reaction>
</comment>
<feature type="transmembrane region" description="Helical" evidence="7">
    <location>
        <begin position="369"/>
        <end position="387"/>
    </location>
</feature>
<dbReference type="GO" id="GO:0008137">
    <property type="term" value="F:NADH dehydrogenase (ubiquinone) activity"/>
    <property type="evidence" value="ECO:0007669"/>
    <property type="project" value="UniProtKB-UniRule"/>
</dbReference>
<feature type="transmembrane region" description="Helical" evidence="7">
    <location>
        <begin position="59"/>
        <end position="78"/>
    </location>
</feature>
<feature type="domain" description="NADH:quinone oxidoreductase/Mrp antiporter transmembrane" evidence="8">
    <location>
        <begin position="131"/>
        <end position="417"/>
    </location>
</feature>
<dbReference type="Pfam" id="PF00361">
    <property type="entry name" value="Proton_antipo_M"/>
    <property type="match status" value="1"/>
</dbReference>
<feature type="transmembrane region" description="Helical" evidence="7">
    <location>
        <begin position="133"/>
        <end position="154"/>
    </location>
</feature>
<evidence type="ECO:0000256" key="4">
    <source>
        <dbReference type="ARBA" id="ARBA00022692"/>
    </source>
</evidence>
<feature type="transmembrane region" description="Helical" evidence="7">
    <location>
        <begin position="407"/>
        <end position="427"/>
    </location>
</feature>
<protein>
    <recommendedName>
        <fullName evidence="7">NADH-ubiquinone oxidoreductase chain 4</fullName>
        <ecNumber evidence="7">7.1.1.2</ecNumber>
    </recommendedName>
</protein>
<keyword evidence="7 9" id="KW-0496">Mitochondrion</keyword>
<feature type="transmembrane region" description="Helical" evidence="7">
    <location>
        <begin position="328"/>
        <end position="349"/>
    </location>
</feature>
<dbReference type="AlphaFoldDB" id="A0A1J0RDN4"/>
<organism evidence="9">
    <name type="scientific">Asterionella formosa</name>
    <dbReference type="NCBI Taxonomy" id="210441"/>
    <lineage>
        <taxon>Eukaryota</taxon>
        <taxon>Sar</taxon>
        <taxon>Stramenopiles</taxon>
        <taxon>Ochrophyta</taxon>
        <taxon>Bacillariophyta</taxon>
        <taxon>Fragilariophyceae</taxon>
        <taxon>Fragilariophycidae</taxon>
        <taxon>Fragilariales</taxon>
        <taxon>Fragilariaceae</taxon>
        <taxon>Asterionella</taxon>
    </lineage>
</organism>
<evidence type="ECO:0000256" key="1">
    <source>
        <dbReference type="ARBA" id="ARBA00003257"/>
    </source>
</evidence>
<dbReference type="EMBL" id="KY021079">
    <property type="protein sequence ID" value="APD75842.1"/>
    <property type="molecule type" value="Genomic_DNA"/>
</dbReference>
<feature type="transmembrane region" description="Helical" evidence="7">
    <location>
        <begin position="7"/>
        <end position="27"/>
    </location>
</feature>
<keyword evidence="7" id="KW-0830">Ubiquinone</keyword>
<keyword evidence="4 7" id="KW-0812">Transmembrane</keyword>
<dbReference type="EC" id="7.1.1.2" evidence="7"/>